<sequence length="169" mass="17688">MNGFTRTTVGADEFRTAMRRLAAGVSIISAPSPKGPLGITATAVTSLTAEPPSLLCCVNKNLVVSEAIKSMGRYAVNVLGQEHCTLARRFAGMDGARGAEKFTAGDWEYTPDGVPRLADSLVSLSCDVDRVVAAGTHDILIGVITDIRTGKQGEPLIYCDGSFSGVLAL</sequence>
<dbReference type="GO" id="GO:0010181">
    <property type="term" value="F:FMN binding"/>
    <property type="evidence" value="ECO:0007669"/>
    <property type="project" value="InterPro"/>
</dbReference>
<keyword evidence="2" id="KW-0560">Oxidoreductase</keyword>
<evidence type="ECO:0000313" key="5">
    <source>
        <dbReference type="Proteomes" id="UP000466785"/>
    </source>
</evidence>
<dbReference type="PANTHER" id="PTHR30466">
    <property type="entry name" value="FLAVIN REDUCTASE"/>
    <property type="match status" value="1"/>
</dbReference>
<organism evidence="4 5">
    <name type="scientific">Mycolicibacterium poriferae</name>
    <dbReference type="NCBI Taxonomy" id="39694"/>
    <lineage>
        <taxon>Bacteria</taxon>
        <taxon>Bacillati</taxon>
        <taxon>Actinomycetota</taxon>
        <taxon>Actinomycetes</taxon>
        <taxon>Mycobacteriales</taxon>
        <taxon>Mycobacteriaceae</taxon>
        <taxon>Mycolicibacterium</taxon>
    </lineage>
</organism>
<evidence type="ECO:0000313" key="4">
    <source>
        <dbReference type="EMBL" id="BBX49910.1"/>
    </source>
</evidence>
<dbReference type="GO" id="GO:0042602">
    <property type="term" value="F:riboflavin reductase (NADPH) activity"/>
    <property type="evidence" value="ECO:0007669"/>
    <property type="project" value="TreeGrafter"/>
</dbReference>
<evidence type="ECO:0000259" key="3">
    <source>
        <dbReference type="SMART" id="SM00903"/>
    </source>
</evidence>
<keyword evidence="4" id="KW-0503">Monooxygenase</keyword>
<gene>
    <name evidence="4" type="primary">hpaC</name>
    <name evidence="4" type="ORF">MPOR_09360</name>
</gene>
<dbReference type="SUPFAM" id="SSF50475">
    <property type="entry name" value="FMN-binding split barrel"/>
    <property type="match status" value="1"/>
</dbReference>
<dbReference type="InterPro" id="IPR050268">
    <property type="entry name" value="NADH-dep_flavin_reductase"/>
</dbReference>
<evidence type="ECO:0000256" key="2">
    <source>
        <dbReference type="ARBA" id="ARBA00023002"/>
    </source>
</evidence>
<dbReference type="EMBL" id="AP022570">
    <property type="protein sequence ID" value="BBX49910.1"/>
    <property type="molecule type" value="Genomic_DNA"/>
</dbReference>
<dbReference type="KEGG" id="mpof:MPOR_09360"/>
<keyword evidence="5" id="KW-1185">Reference proteome</keyword>
<dbReference type="GO" id="GO:0004497">
    <property type="term" value="F:monooxygenase activity"/>
    <property type="evidence" value="ECO:0007669"/>
    <property type="project" value="UniProtKB-KW"/>
</dbReference>
<name>A0A6N4V723_9MYCO</name>
<dbReference type="Proteomes" id="UP000466785">
    <property type="component" value="Chromosome"/>
</dbReference>
<accession>A0A6N4V723</accession>
<dbReference type="InterPro" id="IPR002563">
    <property type="entry name" value="Flavin_Rdtase-like_dom"/>
</dbReference>
<dbReference type="PANTHER" id="PTHR30466:SF1">
    <property type="entry name" value="FMN REDUCTASE (NADH) RUTF"/>
    <property type="match status" value="1"/>
</dbReference>
<dbReference type="AlphaFoldDB" id="A0A6N4V723"/>
<proteinExistence type="inferred from homology"/>
<dbReference type="Pfam" id="PF01613">
    <property type="entry name" value="Flavin_Reduct"/>
    <property type="match status" value="1"/>
</dbReference>
<dbReference type="Gene3D" id="2.30.110.10">
    <property type="entry name" value="Electron Transport, Fmn-binding Protein, Chain A"/>
    <property type="match status" value="1"/>
</dbReference>
<dbReference type="InterPro" id="IPR012349">
    <property type="entry name" value="Split_barrel_FMN-bd"/>
</dbReference>
<dbReference type="SMART" id="SM00903">
    <property type="entry name" value="Flavin_Reduct"/>
    <property type="match status" value="1"/>
</dbReference>
<feature type="domain" description="Flavin reductase like" evidence="3">
    <location>
        <begin position="18"/>
        <end position="165"/>
    </location>
</feature>
<protein>
    <submittedName>
        <fullName evidence="4">4-hydroxyphenylacetate 3-monooxygenase reductase component</fullName>
    </submittedName>
</protein>
<reference evidence="4 5" key="1">
    <citation type="journal article" date="2019" name="Emerg. Microbes Infect.">
        <title>Comprehensive subspecies identification of 175 nontuberculous mycobacteria species based on 7547 genomic profiles.</title>
        <authorList>
            <person name="Matsumoto Y."/>
            <person name="Kinjo T."/>
            <person name="Motooka D."/>
            <person name="Nabeya D."/>
            <person name="Jung N."/>
            <person name="Uechi K."/>
            <person name="Horii T."/>
            <person name="Iida T."/>
            <person name="Fujita J."/>
            <person name="Nakamura S."/>
        </authorList>
    </citation>
    <scope>NUCLEOTIDE SEQUENCE [LARGE SCALE GENOMIC DNA]</scope>
    <source>
        <strain evidence="4 5">JCM 12603</strain>
    </source>
</reference>
<comment type="similarity">
    <text evidence="1">Belongs to the non-flavoprotein flavin reductase family.</text>
</comment>
<evidence type="ECO:0000256" key="1">
    <source>
        <dbReference type="ARBA" id="ARBA00008898"/>
    </source>
</evidence>